<evidence type="ECO:0000256" key="3">
    <source>
        <dbReference type="ARBA" id="ARBA00012374"/>
    </source>
</evidence>
<dbReference type="GO" id="GO:0008360">
    <property type="term" value="P:regulation of cell shape"/>
    <property type="evidence" value="ECO:0007669"/>
    <property type="project" value="UniProtKB-KW"/>
</dbReference>
<dbReference type="PANTHER" id="PTHR30622">
    <property type="entry name" value="UNDECAPRENYL-DIPHOSPHATASE"/>
    <property type="match status" value="1"/>
</dbReference>
<comment type="function">
    <text evidence="17">Catalyzes the dephosphorylation of undecaprenyl diphosphate (UPP). Confers resistance to bacitracin.</text>
</comment>
<dbReference type="EC" id="3.6.1.27" evidence="3 17"/>
<keyword evidence="6 17" id="KW-0812">Transmembrane</keyword>
<feature type="transmembrane region" description="Helical" evidence="17">
    <location>
        <begin position="277"/>
        <end position="296"/>
    </location>
</feature>
<feature type="transmembrane region" description="Helical" evidence="17">
    <location>
        <begin position="101"/>
        <end position="119"/>
    </location>
</feature>
<keyword evidence="12 17" id="KW-0046">Antibiotic resistance</keyword>
<evidence type="ECO:0000256" key="17">
    <source>
        <dbReference type="HAMAP-Rule" id="MF_01006"/>
    </source>
</evidence>
<evidence type="ECO:0000256" key="9">
    <source>
        <dbReference type="ARBA" id="ARBA00022984"/>
    </source>
</evidence>
<evidence type="ECO:0000313" key="18">
    <source>
        <dbReference type="EMBL" id="PXX00892.1"/>
    </source>
</evidence>
<organism evidence="18 19">
    <name type="scientific">Mycolicibacterium moriokaense</name>
    <dbReference type="NCBI Taxonomy" id="39691"/>
    <lineage>
        <taxon>Bacteria</taxon>
        <taxon>Bacillati</taxon>
        <taxon>Actinomycetota</taxon>
        <taxon>Actinomycetes</taxon>
        <taxon>Mycobacteriales</taxon>
        <taxon>Mycobacteriaceae</taxon>
        <taxon>Mycolicibacterium</taxon>
    </lineage>
</organism>
<dbReference type="AlphaFoldDB" id="A0A318H7E8"/>
<dbReference type="PANTHER" id="PTHR30622:SF4">
    <property type="entry name" value="UNDECAPRENYL-DIPHOSPHATASE"/>
    <property type="match status" value="1"/>
</dbReference>
<comment type="caution">
    <text evidence="18">The sequence shown here is derived from an EMBL/GenBank/DDBJ whole genome shotgun (WGS) entry which is preliminary data.</text>
</comment>
<proteinExistence type="inferred from homology"/>
<evidence type="ECO:0000256" key="4">
    <source>
        <dbReference type="ARBA" id="ARBA00021581"/>
    </source>
</evidence>
<keyword evidence="9 17" id="KW-0573">Peptidoglycan synthesis</keyword>
<keyword evidence="5 17" id="KW-1003">Cell membrane</keyword>
<evidence type="ECO:0000313" key="19">
    <source>
        <dbReference type="Proteomes" id="UP000247781"/>
    </source>
</evidence>
<feature type="transmembrane region" description="Helical" evidence="17">
    <location>
        <begin position="55"/>
        <end position="75"/>
    </location>
</feature>
<comment type="subcellular location">
    <subcellularLocation>
        <location evidence="1 17">Cell membrane</location>
        <topology evidence="1 17">Multi-pass membrane protein</topology>
    </subcellularLocation>
</comment>
<dbReference type="HAMAP" id="MF_01006">
    <property type="entry name" value="Undec_diphosphatase"/>
    <property type="match status" value="1"/>
</dbReference>
<reference evidence="19" key="1">
    <citation type="submission" date="2018-05" db="EMBL/GenBank/DDBJ databases">
        <authorList>
            <person name="Deangelis K."/>
            <person name="Huntemann M."/>
            <person name="Clum A."/>
            <person name="Pillay M."/>
            <person name="Palaniappan K."/>
            <person name="Varghese N."/>
            <person name="Mikhailova N."/>
            <person name="Stamatis D."/>
            <person name="Reddy T."/>
            <person name="Daum C."/>
            <person name="Shapiro N."/>
            <person name="Ivanova N."/>
            <person name="Kyrpides N."/>
            <person name="Woyke T."/>
        </authorList>
    </citation>
    <scope>NUCLEOTIDE SEQUENCE [LARGE SCALE GENOMIC DNA]</scope>
    <source>
        <strain evidence="19">GAS496</strain>
    </source>
</reference>
<evidence type="ECO:0000256" key="10">
    <source>
        <dbReference type="ARBA" id="ARBA00022989"/>
    </source>
</evidence>
<evidence type="ECO:0000256" key="12">
    <source>
        <dbReference type="ARBA" id="ARBA00023251"/>
    </source>
</evidence>
<evidence type="ECO:0000256" key="15">
    <source>
        <dbReference type="ARBA" id="ARBA00032932"/>
    </source>
</evidence>
<protein>
    <recommendedName>
        <fullName evidence="4 17">Undecaprenyl-diphosphatase</fullName>
        <ecNumber evidence="3 17">3.6.1.27</ecNumber>
    </recommendedName>
    <alternativeName>
        <fullName evidence="15 17">Bacitracin resistance protein</fullName>
    </alternativeName>
    <alternativeName>
        <fullName evidence="14 17">Undecaprenyl pyrophosphate phosphatase</fullName>
    </alternativeName>
</protein>
<dbReference type="EMBL" id="QJJU01000031">
    <property type="protein sequence ID" value="PXX00892.1"/>
    <property type="molecule type" value="Genomic_DNA"/>
</dbReference>
<evidence type="ECO:0000256" key="11">
    <source>
        <dbReference type="ARBA" id="ARBA00023136"/>
    </source>
</evidence>
<evidence type="ECO:0000256" key="13">
    <source>
        <dbReference type="ARBA" id="ARBA00023316"/>
    </source>
</evidence>
<evidence type="ECO:0000256" key="14">
    <source>
        <dbReference type="ARBA" id="ARBA00032707"/>
    </source>
</evidence>
<accession>A0A318H7E8</accession>
<keyword evidence="11 17" id="KW-0472">Membrane</keyword>
<sequence>MSSHLSYIEAIVVGAFQGVTELFPVSSLGHSVLIPALVGGRWAQDLNVSAPESPYLAFIVGLHVATAVALLVFFWRDWLAIVGGLITSVRYRRVSTAAERLAWLIVLATIPVGLAGLALEHVFRTTLGRPVPAAAFLAINGVVLYAGERLRRRTPVAATPAGKGSAPPDERIAELPMAQGVLIGSAQILALLPGISRSGVAMVAGLWRGLNHEEAARFSFLLATPVILAAGVLKIPDLFGPLGEGIHGQVMAGSVAAFVAAYLAVRFLTRYFETRTLTPFAIYCTVAGVGSLVWLLR</sequence>
<reference evidence="18 19" key="2">
    <citation type="submission" date="2018-06" db="EMBL/GenBank/DDBJ databases">
        <title>Sequencing of bacterial isolates from soil warming experiment in Harvard Forest, Massachusetts, USA.</title>
        <authorList>
            <person name="Deangelis K.PhD."/>
        </authorList>
    </citation>
    <scope>NUCLEOTIDE SEQUENCE [LARGE SCALE GENOMIC DNA]</scope>
    <source>
        <strain evidence="18 19">GAS496</strain>
    </source>
</reference>
<evidence type="ECO:0000256" key="16">
    <source>
        <dbReference type="ARBA" id="ARBA00047594"/>
    </source>
</evidence>
<dbReference type="Proteomes" id="UP000247781">
    <property type="component" value="Unassembled WGS sequence"/>
</dbReference>
<name>A0A318H7E8_9MYCO</name>
<dbReference type="GO" id="GO:0071555">
    <property type="term" value="P:cell wall organization"/>
    <property type="evidence" value="ECO:0007669"/>
    <property type="project" value="UniProtKB-KW"/>
</dbReference>
<gene>
    <name evidence="17" type="primary">uppP</name>
    <name evidence="18" type="ORF">C8E89_13134</name>
</gene>
<feature type="transmembrane region" description="Helical" evidence="17">
    <location>
        <begin position="245"/>
        <end position="265"/>
    </location>
</feature>
<evidence type="ECO:0000256" key="6">
    <source>
        <dbReference type="ARBA" id="ARBA00022692"/>
    </source>
</evidence>
<keyword evidence="7 17" id="KW-0378">Hydrolase</keyword>
<dbReference type="GO" id="GO:0005886">
    <property type="term" value="C:plasma membrane"/>
    <property type="evidence" value="ECO:0007669"/>
    <property type="project" value="UniProtKB-SubCell"/>
</dbReference>
<dbReference type="RefSeq" id="WP_110319623.1">
    <property type="nucleotide sequence ID" value="NZ_QJJU01000031.1"/>
</dbReference>
<dbReference type="NCBIfam" id="NF001395">
    <property type="entry name" value="PRK00281.3-1"/>
    <property type="match status" value="1"/>
</dbReference>
<evidence type="ECO:0000256" key="2">
    <source>
        <dbReference type="ARBA" id="ARBA00010621"/>
    </source>
</evidence>
<dbReference type="OrthoDB" id="9808289at2"/>
<comment type="miscellaneous">
    <text evidence="17">Bacitracin is thought to be involved in the inhibition of peptidoglycan synthesis by sequestering undecaprenyl diphosphate, thereby reducing the pool of lipid carrier available.</text>
</comment>
<evidence type="ECO:0000256" key="7">
    <source>
        <dbReference type="ARBA" id="ARBA00022801"/>
    </source>
</evidence>
<dbReference type="GO" id="GO:0050380">
    <property type="term" value="F:undecaprenyl-diphosphatase activity"/>
    <property type="evidence" value="ECO:0007669"/>
    <property type="project" value="UniProtKB-UniRule"/>
</dbReference>
<comment type="catalytic activity">
    <reaction evidence="16 17">
        <text>di-trans,octa-cis-undecaprenyl diphosphate + H2O = di-trans,octa-cis-undecaprenyl phosphate + phosphate + H(+)</text>
        <dbReference type="Rhea" id="RHEA:28094"/>
        <dbReference type="ChEBI" id="CHEBI:15377"/>
        <dbReference type="ChEBI" id="CHEBI:15378"/>
        <dbReference type="ChEBI" id="CHEBI:43474"/>
        <dbReference type="ChEBI" id="CHEBI:58405"/>
        <dbReference type="ChEBI" id="CHEBI:60392"/>
        <dbReference type="EC" id="3.6.1.27"/>
    </reaction>
</comment>
<evidence type="ECO:0000256" key="8">
    <source>
        <dbReference type="ARBA" id="ARBA00022960"/>
    </source>
</evidence>
<dbReference type="GO" id="GO:0046677">
    <property type="term" value="P:response to antibiotic"/>
    <property type="evidence" value="ECO:0007669"/>
    <property type="project" value="UniProtKB-UniRule"/>
</dbReference>
<comment type="similarity">
    <text evidence="2 17">Belongs to the UppP family.</text>
</comment>
<keyword evidence="8 17" id="KW-0133">Cell shape</keyword>
<evidence type="ECO:0000256" key="1">
    <source>
        <dbReference type="ARBA" id="ARBA00004651"/>
    </source>
</evidence>
<feature type="transmembrane region" description="Helical" evidence="17">
    <location>
        <begin position="131"/>
        <end position="147"/>
    </location>
</feature>
<feature type="transmembrane region" description="Helical" evidence="17">
    <location>
        <begin position="215"/>
        <end position="233"/>
    </location>
</feature>
<keyword evidence="19" id="KW-1185">Reference proteome</keyword>
<dbReference type="GO" id="GO:0009252">
    <property type="term" value="P:peptidoglycan biosynthetic process"/>
    <property type="evidence" value="ECO:0007669"/>
    <property type="project" value="UniProtKB-KW"/>
</dbReference>
<keyword evidence="10 17" id="KW-1133">Transmembrane helix</keyword>
<dbReference type="Pfam" id="PF02673">
    <property type="entry name" value="BacA"/>
    <property type="match status" value="1"/>
</dbReference>
<dbReference type="InterPro" id="IPR003824">
    <property type="entry name" value="UppP"/>
</dbReference>
<keyword evidence="13 17" id="KW-0961">Cell wall biogenesis/degradation</keyword>
<evidence type="ECO:0000256" key="5">
    <source>
        <dbReference type="ARBA" id="ARBA00022475"/>
    </source>
</evidence>